<evidence type="ECO:0000256" key="2">
    <source>
        <dbReference type="ARBA" id="ARBA00005236"/>
    </source>
</evidence>
<evidence type="ECO:0000259" key="10">
    <source>
        <dbReference type="Pfam" id="PF12704"/>
    </source>
</evidence>
<dbReference type="InterPro" id="IPR051447">
    <property type="entry name" value="Lipoprotein-release_system"/>
</dbReference>
<sequence>MNLPISLIIARRYAQASKDGKFVGLISLFSKAGIAIGVMALIIVISVMDGFEGVLKQRILNSVPHIVIQPKELSGGGPDLITLSNQLEYAHPQIQQILPLVQTTALLQMPNDLQGVMVQGIKDQDSIPLGVKSVLVNGRWQDFFSRNYGVVIGRYLALQKGIGLGDKVRLIVSGASSYTPLGRLPAQRNFTVVGFFETESELDQQMVFVKSDNLNRLLKQPTDSSQGIRLVLNDAFSAQRVVAELDNRFDLKDFEVKSWHSTHGKLFDAVKMEKNMMWLMLSLIVAVAAFNIVSALVMMVTQKQGEIAILKTLGLSNTNVAKVFTLQGMLNGVVGSIWGVVLGSIVTLGINPLMAVTNINILGVPGLGLPVEFNGLKVVAIAALAIGLALLASVYPARRAAKLQPADVLRYE</sequence>
<evidence type="ECO:0000256" key="1">
    <source>
        <dbReference type="ARBA" id="ARBA00004651"/>
    </source>
</evidence>
<keyword evidence="4" id="KW-1003">Cell membrane</keyword>
<dbReference type="KEGG" id="psym:J1N51_01330"/>
<comment type="subcellular location">
    <subcellularLocation>
        <location evidence="1">Cell membrane</location>
        <topology evidence="1">Multi-pass membrane protein</topology>
    </subcellularLocation>
</comment>
<reference evidence="11" key="1">
    <citation type="submission" date="2021-03" db="EMBL/GenBank/DDBJ databases">
        <title>Description of Psychrosphaera ytuae sp. nov. isolated from deep sea sediment of South China Sea.</title>
        <authorList>
            <person name="Zhang J."/>
            <person name="Xu X.-D."/>
        </authorList>
    </citation>
    <scope>NUCLEOTIDE SEQUENCE</scope>
    <source>
        <strain evidence="11">MTZ26</strain>
    </source>
</reference>
<dbReference type="InterPro" id="IPR025857">
    <property type="entry name" value="MacB_PCD"/>
</dbReference>
<dbReference type="PANTHER" id="PTHR30489">
    <property type="entry name" value="LIPOPROTEIN-RELEASING SYSTEM TRANSMEMBRANE PROTEIN LOLE"/>
    <property type="match status" value="1"/>
</dbReference>
<comment type="similarity">
    <text evidence="2">Belongs to the ABC-4 integral membrane protein family. LolC/E subfamily.</text>
</comment>
<dbReference type="Proteomes" id="UP000682739">
    <property type="component" value="Chromosome"/>
</dbReference>
<keyword evidence="12" id="KW-1185">Reference proteome</keyword>
<dbReference type="Pfam" id="PF12704">
    <property type="entry name" value="MacB_PCD"/>
    <property type="match status" value="1"/>
</dbReference>
<evidence type="ECO:0000256" key="3">
    <source>
        <dbReference type="ARBA" id="ARBA00022448"/>
    </source>
</evidence>
<dbReference type="EMBL" id="CP072110">
    <property type="protein sequence ID" value="QTH64158.1"/>
    <property type="molecule type" value="Genomic_DNA"/>
</dbReference>
<evidence type="ECO:0000313" key="12">
    <source>
        <dbReference type="Proteomes" id="UP000682739"/>
    </source>
</evidence>
<dbReference type="AlphaFoldDB" id="A0A975DC10"/>
<organism evidence="11 12">
    <name type="scientific">Psychrosphaera ytuae</name>
    <dbReference type="NCBI Taxonomy" id="2820710"/>
    <lineage>
        <taxon>Bacteria</taxon>
        <taxon>Pseudomonadati</taxon>
        <taxon>Pseudomonadota</taxon>
        <taxon>Gammaproteobacteria</taxon>
        <taxon>Alteromonadales</taxon>
        <taxon>Pseudoalteromonadaceae</taxon>
        <taxon>Psychrosphaera</taxon>
    </lineage>
</organism>
<feature type="transmembrane region" description="Helical" evidence="8">
    <location>
        <begin position="278"/>
        <end position="300"/>
    </location>
</feature>
<feature type="transmembrane region" description="Helical" evidence="8">
    <location>
        <begin position="320"/>
        <end position="341"/>
    </location>
</feature>
<feature type="transmembrane region" description="Helical" evidence="8">
    <location>
        <begin position="375"/>
        <end position="395"/>
    </location>
</feature>
<gene>
    <name evidence="11" type="ORF">J1N51_01330</name>
</gene>
<dbReference type="GO" id="GO:0044874">
    <property type="term" value="P:lipoprotein localization to outer membrane"/>
    <property type="evidence" value="ECO:0007669"/>
    <property type="project" value="TreeGrafter"/>
</dbReference>
<keyword evidence="3" id="KW-0813">Transport</keyword>
<evidence type="ECO:0000256" key="6">
    <source>
        <dbReference type="ARBA" id="ARBA00022989"/>
    </source>
</evidence>
<evidence type="ECO:0000256" key="8">
    <source>
        <dbReference type="SAM" id="Phobius"/>
    </source>
</evidence>
<evidence type="ECO:0000256" key="7">
    <source>
        <dbReference type="ARBA" id="ARBA00023136"/>
    </source>
</evidence>
<keyword evidence="5 8" id="KW-0812">Transmembrane</keyword>
<keyword evidence="6 8" id="KW-1133">Transmembrane helix</keyword>
<dbReference type="InterPro" id="IPR011925">
    <property type="entry name" value="LolCE_TM"/>
</dbReference>
<dbReference type="GO" id="GO:0042953">
    <property type="term" value="P:lipoprotein transport"/>
    <property type="evidence" value="ECO:0007669"/>
    <property type="project" value="InterPro"/>
</dbReference>
<feature type="domain" description="ABC3 transporter permease C-terminal" evidence="9">
    <location>
        <begin position="279"/>
        <end position="405"/>
    </location>
</feature>
<dbReference type="NCBIfam" id="TIGR02212">
    <property type="entry name" value="lolCE"/>
    <property type="match status" value="1"/>
</dbReference>
<dbReference type="PANTHER" id="PTHR30489:SF8">
    <property type="entry name" value="LIPOPROTEIN-RELEASING SYSTEM TRANSMEMBRANE PROTEIN LOLC"/>
    <property type="match status" value="1"/>
</dbReference>
<keyword evidence="11" id="KW-0449">Lipoprotein</keyword>
<feature type="transmembrane region" description="Helical" evidence="8">
    <location>
        <begin position="32"/>
        <end position="51"/>
    </location>
</feature>
<keyword evidence="7 8" id="KW-0472">Membrane</keyword>
<evidence type="ECO:0000259" key="9">
    <source>
        <dbReference type="Pfam" id="PF02687"/>
    </source>
</evidence>
<proteinExistence type="inferred from homology"/>
<evidence type="ECO:0000313" key="11">
    <source>
        <dbReference type="EMBL" id="QTH64158.1"/>
    </source>
</evidence>
<dbReference type="Pfam" id="PF02687">
    <property type="entry name" value="FtsX"/>
    <property type="match status" value="1"/>
</dbReference>
<dbReference type="InterPro" id="IPR003838">
    <property type="entry name" value="ABC3_permease_C"/>
</dbReference>
<accession>A0A975DC10</accession>
<dbReference type="GO" id="GO:0098797">
    <property type="term" value="C:plasma membrane protein complex"/>
    <property type="evidence" value="ECO:0007669"/>
    <property type="project" value="TreeGrafter"/>
</dbReference>
<protein>
    <submittedName>
        <fullName evidence="11">Lipoprotein-releasing ABC transporter permease subunit</fullName>
    </submittedName>
</protein>
<name>A0A975DC10_9GAMM</name>
<dbReference type="RefSeq" id="WP_208832213.1">
    <property type="nucleotide sequence ID" value="NZ_CP072110.1"/>
</dbReference>
<evidence type="ECO:0000256" key="4">
    <source>
        <dbReference type="ARBA" id="ARBA00022475"/>
    </source>
</evidence>
<feature type="domain" description="MacB-like periplasmic core" evidence="10">
    <location>
        <begin position="32"/>
        <end position="247"/>
    </location>
</feature>
<evidence type="ECO:0000256" key="5">
    <source>
        <dbReference type="ARBA" id="ARBA00022692"/>
    </source>
</evidence>